<dbReference type="InterPro" id="IPR001789">
    <property type="entry name" value="Sig_transdc_resp-reg_receiver"/>
</dbReference>
<feature type="domain" description="Response regulatory" evidence="3">
    <location>
        <begin position="11"/>
        <end position="126"/>
    </location>
</feature>
<keyword evidence="1 2" id="KW-0597">Phosphoprotein</keyword>
<protein>
    <submittedName>
        <fullName evidence="4">Response regulator</fullName>
    </submittedName>
</protein>
<dbReference type="GO" id="GO:0000160">
    <property type="term" value="P:phosphorelay signal transduction system"/>
    <property type="evidence" value="ECO:0007669"/>
    <property type="project" value="InterPro"/>
</dbReference>
<sequence length="140" mass="15840">MEAVCIDLTPRVLVAEDDRELRELLALVLENAGYQVCQCSNGEQLLTRLKEQPAIDLVISDIRMPGLNGLEVLARRNRHLQQIPFICMTAFGDEQTHRKARHLGAAAVIDKPFDLDDMMTLIAHVCLRNERIKGVDHENK</sequence>
<dbReference type="SUPFAM" id="SSF52172">
    <property type="entry name" value="CheY-like"/>
    <property type="match status" value="1"/>
</dbReference>
<dbReference type="Pfam" id="PF00072">
    <property type="entry name" value="Response_reg"/>
    <property type="match status" value="1"/>
</dbReference>
<dbReference type="PROSITE" id="PS50110">
    <property type="entry name" value="RESPONSE_REGULATORY"/>
    <property type="match status" value="1"/>
</dbReference>
<evidence type="ECO:0000259" key="3">
    <source>
        <dbReference type="PROSITE" id="PS50110"/>
    </source>
</evidence>
<evidence type="ECO:0000313" key="5">
    <source>
        <dbReference type="Proteomes" id="UP000632828"/>
    </source>
</evidence>
<dbReference type="PANTHER" id="PTHR44591">
    <property type="entry name" value="STRESS RESPONSE REGULATOR PROTEIN 1"/>
    <property type="match status" value="1"/>
</dbReference>
<evidence type="ECO:0000256" key="1">
    <source>
        <dbReference type="ARBA" id="ARBA00022553"/>
    </source>
</evidence>
<dbReference type="Gene3D" id="3.40.50.2300">
    <property type="match status" value="1"/>
</dbReference>
<organism evidence="4 5">
    <name type="scientific">Pelovirga terrestris</name>
    <dbReference type="NCBI Taxonomy" id="2771352"/>
    <lineage>
        <taxon>Bacteria</taxon>
        <taxon>Pseudomonadati</taxon>
        <taxon>Thermodesulfobacteriota</taxon>
        <taxon>Desulfuromonadia</taxon>
        <taxon>Geobacterales</taxon>
        <taxon>Geobacteraceae</taxon>
        <taxon>Pelovirga</taxon>
    </lineage>
</organism>
<dbReference type="Proteomes" id="UP000632828">
    <property type="component" value="Unassembled WGS sequence"/>
</dbReference>
<dbReference type="EMBL" id="JACWUN010000009">
    <property type="protein sequence ID" value="MBD1400802.1"/>
    <property type="molecule type" value="Genomic_DNA"/>
</dbReference>
<dbReference type="RefSeq" id="WP_191155737.1">
    <property type="nucleotide sequence ID" value="NZ_JACWUN010000009.1"/>
</dbReference>
<name>A0A8J6UL86_9BACT</name>
<keyword evidence="5" id="KW-1185">Reference proteome</keyword>
<dbReference type="PANTHER" id="PTHR44591:SF3">
    <property type="entry name" value="RESPONSE REGULATORY DOMAIN-CONTAINING PROTEIN"/>
    <property type="match status" value="1"/>
</dbReference>
<evidence type="ECO:0000256" key="2">
    <source>
        <dbReference type="PROSITE-ProRule" id="PRU00169"/>
    </source>
</evidence>
<dbReference type="AlphaFoldDB" id="A0A8J6UL86"/>
<accession>A0A8J6UL86</accession>
<comment type="caution">
    <text evidence="4">The sequence shown here is derived from an EMBL/GenBank/DDBJ whole genome shotgun (WGS) entry which is preliminary data.</text>
</comment>
<gene>
    <name evidence="4" type="ORF">ICT70_08980</name>
</gene>
<reference evidence="4" key="1">
    <citation type="submission" date="2020-09" db="EMBL/GenBank/DDBJ databases">
        <title>Pelobacter alkaliphilus sp. nov., a novel anaerobic arsenate-reducing bacterium from terrestrial mud volcano.</title>
        <authorList>
            <person name="Khomyakova M.A."/>
            <person name="Merkel A.Y."/>
            <person name="Slobodkin A.I."/>
        </authorList>
    </citation>
    <scope>NUCLEOTIDE SEQUENCE</scope>
    <source>
        <strain evidence="4">M08fum</strain>
    </source>
</reference>
<dbReference type="InterPro" id="IPR011006">
    <property type="entry name" value="CheY-like_superfamily"/>
</dbReference>
<feature type="modified residue" description="4-aspartylphosphate" evidence="2">
    <location>
        <position position="61"/>
    </location>
</feature>
<evidence type="ECO:0000313" key="4">
    <source>
        <dbReference type="EMBL" id="MBD1400802.1"/>
    </source>
</evidence>
<proteinExistence type="predicted"/>
<dbReference type="SMART" id="SM00448">
    <property type="entry name" value="REC"/>
    <property type="match status" value="1"/>
</dbReference>
<dbReference type="InterPro" id="IPR050595">
    <property type="entry name" value="Bact_response_regulator"/>
</dbReference>